<organism evidence="4 5">
    <name type="scientific">Gallibacterium trehalosifermentans</name>
    <dbReference type="NCBI Taxonomy" id="516935"/>
    <lineage>
        <taxon>Bacteria</taxon>
        <taxon>Pseudomonadati</taxon>
        <taxon>Pseudomonadota</taxon>
        <taxon>Gammaproteobacteria</taxon>
        <taxon>Pasteurellales</taxon>
        <taxon>Pasteurellaceae</taxon>
        <taxon>Gallibacterium</taxon>
    </lineage>
</organism>
<comment type="caution">
    <text evidence="4">The sequence shown here is derived from an EMBL/GenBank/DDBJ whole genome shotgun (WGS) entry which is preliminary data.</text>
</comment>
<dbReference type="Pfam" id="PF00091">
    <property type="entry name" value="Tubulin"/>
    <property type="match status" value="1"/>
</dbReference>
<keyword evidence="5" id="KW-1185">Reference proteome</keyword>
<evidence type="ECO:0000256" key="1">
    <source>
        <dbReference type="ARBA" id="ARBA00022741"/>
    </source>
</evidence>
<keyword evidence="2" id="KW-0342">GTP-binding</keyword>
<keyword evidence="1" id="KW-0547">Nucleotide-binding</keyword>
<dbReference type="RefSeq" id="WP_382368356.1">
    <property type="nucleotide sequence ID" value="NZ_JBHLWB010000001.1"/>
</dbReference>
<accession>A0ABV6GYJ8</accession>
<reference evidence="4 5" key="1">
    <citation type="submission" date="2024-09" db="EMBL/GenBank/DDBJ databases">
        <authorList>
            <person name="Sun Q."/>
            <person name="Mori K."/>
        </authorList>
    </citation>
    <scope>NUCLEOTIDE SEQUENCE [LARGE SCALE GENOMIC DNA]</scope>
    <source>
        <strain evidence="4 5">CCM 7539</strain>
    </source>
</reference>
<evidence type="ECO:0000259" key="3">
    <source>
        <dbReference type="SMART" id="SM00864"/>
    </source>
</evidence>
<sequence>MRSNQLIGVLGIGGCGLNALNYIIDNIQMNADNEAFIVANGSNKYLFYAIDRNKEVLNKSKAQMRWHLSDKLDEISTEEKLETKLQQMVGTCDFVILVSGGGGQTGSIVTPAIADKLKSLNIPCLAIVVMPFDFEGKKRHEVAESTVNKLNESCITKVINNTILQQTEDASFLQMLNNVNQEIMWLVLNFNKIIE</sequence>
<name>A0ABV6GYJ8_9PAST</name>
<dbReference type="PANTHER" id="PTHR30314">
    <property type="entry name" value="CELL DIVISION PROTEIN FTSZ-RELATED"/>
    <property type="match status" value="1"/>
</dbReference>
<dbReference type="PANTHER" id="PTHR30314:SF3">
    <property type="entry name" value="MITOCHONDRIAL DIVISION PROTEIN FSZA"/>
    <property type="match status" value="1"/>
</dbReference>
<dbReference type="InterPro" id="IPR045061">
    <property type="entry name" value="FtsZ/CetZ"/>
</dbReference>
<protein>
    <recommendedName>
        <fullName evidence="3">Tubulin/FtsZ GTPase domain-containing protein</fullName>
    </recommendedName>
</protein>
<dbReference type="Proteomes" id="UP001589767">
    <property type="component" value="Unassembled WGS sequence"/>
</dbReference>
<feature type="domain" description="Tubulin/FtsZ GTPase" evidence="3">
    <location>
        <begin position="6"/>
        <end position="192"/>
    </location>
</feature>
<dbReference type="SMART" id="SM00864">
    <property type="entry name" value="Tubulin"/>
    <property type="match status" value="1"/>
</dbReference>
<evidence type="ECO:0000313" key="4">
    <source>
        <dbReference type="EMBL" id="MFC0308423.1"/>
    </source>
</evidence>
<evidence type="ECO:0000313" key="5">
    <source>
        <dbReference type="Proteomes" id="UP001589767"/>
    </source>
</evidence>
<dbReference type="PRINTS" id="PR00423">
    <property type="entry name" value="CELLDVISFTSZ"/>
</dbReference>
<dbReference type="SUPFAM" id="SSF52490">
    <property type="entry name" value="Tubulin nucleotide-binding domain-like"/>
    <property type="match status" value="1"/>
</dbReference>
<gene>
    <name evidence="4" type="ORF">ACFFHK_01725</name>
</gene>
<proteinExistence type="predicted"/>
<dbReference type="InterPro" id="IPR003008">
    <property type="entry name" value="Tubulin_FtsZ_GTPase"/>
</dbReference>
<dbReference type="Gene3D" id="3.40.50.1440">
    <property type="entry name" value="Tubulin/FtsZ, GTPase domain"/>
    <property type="match status" value="1"/>
</dbReference>
<dbReference type="EMBL" id="JBHLWB010000001">
    <property type="protein sequence ID" value="MFC0308423.1"/>
    <property type="molecule type" value="Genomic_DNA"/>
</dbReference>
<dbReference type="PROSITE" id="PS51257">
    <property type="entry name" value="PROKAR_LIPOPROTEIN"/>
    <property type="match status" value="1"/>
</dbReference>
<evidence type="ECO:0000256" key="2">
    <source>
        <dbReference type="ARBA" id="ARBA00023134"/>
    </source>
</evidence>
<dbReference type="InterPro" id="IPR036525">
    <property type="entry name" value="Tubulin/FtsZ_GTPase_sf"/>
</dbReference>